<evidence type="ECO:0000256" key="14">
    <source>
        <dbReference type="PROSITE-ProRule" id="PRU00175"/>
    </source>
</evidence>
<comment type="subcellular location">
    <subcellularLocation>
        <location evidence="2">Membrane</location>
        <topology evidence="2">Single-pass membrane protein</topology>
    </subcellularLocation>
</comment>
<evidence type="ECO:0000313" key="18">
    <source>
        <dbReference type="Proteomes" id="UP001202328"/>
    </source>
</evidence>
<keyword evidence="12" id="KW-0472">Membrane</keyword>
<keyword evidence="15" id="KW-0732">Signal</keyword>
<evidence type="ECO:0000256" key="15">
    <source>
        <dbReference type="SAM" id="SignalP"/>
    </source>
</evidence>
<comment type="similarity">
    <text evidence="13">Belongs to the RING-type zinc finger family. ATL subfamily.</text>
</comment>
<evidence type="ECO:0000259" key="16">
    <source>
        <dbReference type="PROSITE" id="PS50089"/>
    </source>
</evidence>
<dbReference type="GO" id="GO:0008270">
    <property type="term" value="F:zinc ion binding"/>
    <property type="evidence" value="ECO:0007669"/>
    <property type="project" value="UniProtKB-KW"/>
</dbReference>
<comment type="catalytic activity">
    <reaction evidence="1">
        <text>S-ubiquitinyl-[E2 ubiquitin-conjugating enzyme]-L-cysteine + [acceptor protein]-L-lysine = [E2 ubiquitin-conjugating enzyme]-L-cysteine + N(6)-ubiquitinyl-[acceptor protein]-L-lysine.</text>
        <dbReference type="EC" id="2.3.2.27"/>
    </reaction>
</comment>
<keyword evidence="9" id="KW-0833">Ubl conjugation pathway</keyword>
<evidence type="ECO:0000256" key="7">
    <source>
        <dbReference type="ARBA" id="ARBA00022723"/>
    </source>
</evidence>
<evidence type="ECO:0000256" key="1">
    <source>
        <dbReference type="ARBA" id="ARBA00000900"/>
    </source>
</evidence>
<dbReference type="InterPro" id="IPR053238">
    <property type="entry name" value="RING-H2_zinc_finger"/>
</dbReference>
<dbReference type="SMART" id="SM00184">
    <property type="entry name" value="RING"/>
    <property type="match status" value="1"/>
</dbReference>
<evidence type="ECO:0000256" key="9">
    <source>
        <dbReference type="ARBA" id="ARBA00022786"/>
    </source>
</evidence>
<sequence>MILVCVAVCVPALTGLLANCIRIHFLNEQRGSRIDPNNFVRRSSAGGLDSVVIEMFPVLVYSDIKNLKEISSQVMVNDCAVCLSEYEDKDLLRLLPKCQHVFHRECIDSWFVSHATCPVCRSNLNPIALGTATNVEVGGGAHSVIDIFQNHENHPDTRTIHVVSRVVA</sequence>
<dbReference type="Gene3D" id="3.30.40.10">
    <property type="entry name" value="Zinc/RING finger domain, C3HC4 (zinc finger)"/>
    <property type="match status" value="1"/>
</dbReference>
<reference evidence="17" key="1">
    <citation type="submission" date="2022-04" db="EMBL/GenBank/DDBJ databases">
        <title>A functionally conserved STORR gene fusion in Papaver species that diverged 16.8 million years ago.</title>
        <authorList>
            <person name="Catania T."/>
        </authorList>
    </citation>
    <scope>NUCLEOTIDE SEQUENCE</scope>
    <source>
        <strain evidence="17">S-188037</strain>
    </source>
</reference>
<dbReference type="EC" id="2.3.2.27" evidence="4"/>
<dbReference type="SUPFAM" id="SSF57850">
    <property type="entry name" value="RING/U-box"/>
    <property type="match status" value="1"/>
</dbReference>
<feature type="signal peptide" evidence="15">
    <location>
        <begin position="1"/>
        <end position="18"/>
    </location>
</feature>
<evidence type="ECO:0000313" key="17">
    <source>
        <dbReference type="EMBL" id="KAI3879209.1"/>
    </source>
</evidence>
<evidence type="ECO:0000256" key="5">
    <source>
        <dbReference type="ARBA" id="ARBA00022679"/>
    </source>
</evidence>
<dbReference type="PROSITE" id="PS50089">
    <property type="entry name" value="ZF_RING_2"/>
    <property type="match status" value="1"/>
</dbReference>
<feature type="chain" id="PRO_5042147669" description="RING-type E3 ubiquitin transferase" evidence="15">
    <location>
        <begin position="19"/>
        <end position="168"/>
    </location>
</feature>
<evidence type="ECO:0000256" key="3">
    <source>
        <dbReference type="ARBA" id="ARBA00004906"/>
    </source>
</evidence>
<evidence type="ECO:0000256" key="11">
    <source>
        <dbReference type="ARBA" id="ARBA00022989"/>
    </source>
</evidence>
<comment type="caution">
    <text evidence="17">The sequence shown here is derived from an EMBL/GenBank/DDBJ whole genome shotgun (WGS) entry which is preliminary data.</text>
</comment>
<gene>
    <name evidence="17" type="ORF">MKW98_028776</name>
</gene>
<evidence type="ECO:0000256" key="4">
    <source>
        <dbReference type="ARBA" id="ARBA00012483"/>
    </source>
</evidence>
<keyword evidence="11" id="KW-1133">Transmembrane helix</keyword>
<keyword evidence="7" id="KW-0479">Metal-binding</keyword>
<dbReference type="InterPro" id="IPR013083">
    <property type="entry name" value="Znf_RING/FYVE/PHD"/>
</dbReference>
<dbReference type="EMBL" id="JAJJMB010012264">
    <property type="protein sequence ID" value="KAI3879209.1"/>
    <property type="molecule type" value="Genomic_DNA"/>
</dbReference>
<comment type="pathway">
    <text evidence="3">Protein modification; protein ubiquitination.</text>
</comment>
<keyword evidence="10" id="KW-0862">Zinc</keyword>
<dbReference type="GO" id="GO:0016020">
    <property type="term" value="C:membrane"/>
    <property type="evidence" value="ECO:0007669"/>
    <property type="project" value="UniProtKB-SubCell"/>
</dbReference>
<dbReference type="Pfam" id="PF13639">
    <property type="entry name" value="zf-RING_2"/>
    <property type="match status" value="1"/>
</dbReference>
<accession>A0AAD4XA92</accession>
<dbReference type="InterPro" id="IPR001841">
    <property type="entry name" value="Znf_RING"/>
</dbReference>
<name>A0AAD4XA92_9MAGN</name>
<keyword evidence="6" id="KW-0812">Transmembrane</keyword>
<proteinExistence type="inferred from homology"/>
<evidence type="ECO:0000256" key="8">
    <source>
        <dbReference type="ARBA" id="ARBA00022771"/>
    </source>
</evidence>
<dbReference type="FunFam" id="3.30.40.10:FF:000187">
    <property type="entry name" value="E3 ubiquitin-protein ligase ATL6"/>
    <property type="match status" value="1"/>
</dbReference>
<dbReference type="PANTHER" id="PTHR14155">
    <property type="entry name" value="RING FINGER DOMAIN-CONTAINING"/>
    <property type="match status" value="1"/>
</dbReference>
<dbReference type="GO" id="GO:0061630">
    <property type="term" value="F:ubiquitin protein ligase activity"/>
    <property type="evidence" value="ECO:0007669"/>
    <property type="project" value="UniProtKB-EC"/>
</dbReference>
<feature type="domain" description="RING-type" evidence="16">
    <location>
        <begin position="79"/>
        <end position="121"/>
    </location>
</feature>
<evidence type="ECO:0000256" key="13">
    <source>
        <dbReference type="ARBA" id="ARBA00024209"/>
    </source>
</evidence>
<dbReference type="CDD" id="cd16461">
    <property type="entry name" value="RING-H2_EL5-like"/>
    <property type="match status" value="1"/>
</dbReference>
<keyword evidence="8 14" id="KW-0863">Zinc-finger</keyword>
<organism evidence="17 18">
    <name type="scientific">Papaver atlanticum</name>
    <dbReference type="NCBI Taxonomy" id="357466"/>
    <lineage>
        <taxon>Eukaryota</taxon>
        <taxon>Viridiplantae</taxon>
        <taxon>Streptophyta</taxon>
        <taxon>Embryophyta</taxon>
        <taxon>Tracheophyta</taxon>
        <taxon>Spermatophyta</taxon>
        <taxon>Magnoliopsida</taxon>
        <taxon>Ranunculales</taxon>
        <taxon>Papaveraceae</taxon>
        <taxon>Papaveroideae</taxon>
        <taxon>Papaver</taxon>
    </lineage>
</organism>
<evidence type="ECO:0000256" key="12">
    <source>
        <dbReference type="ARBA" id="ARBA00023136"/>
    </source>
</evidence>
<protein>
    <recommendedName>
        <fullName evidence="4">RING-type E3 ubiquitin transferase</fullName>
        <ecNumber evidence="4">2.3.2.27</ecNumber>
    </recommendedName>
</protein>
<evidence type="ECO:0000256" key="2">
    <source>
        <dbReference type="ARBA" id="ARBA00004167"/>
    </source>
</evidence>
<dbReference type="Proteomes" id="UP001202328">
    <property type="component" value="Unassembled WGS sequence"/>
</dbReference>
<keyword evidence="5" id="KW-0808">Transferase</keyword>
<keyword evidence="18" id="KW-1185">Reference proteome</keyword>
<dbReference type="AlphaFoldDB" id="A0AAD4XA92"/>
<evidence type="ECO:0000256" key="10">
    <source>
        <dbReference type="ARBA" id="ARBA00022833"/>
    </source>
</evidence>
<evidence type="ECO:0000256" key="6">
    <source>
        <dbReference type="ARBA" id="ARBA00022692"/>
    </source>
</evidence>
<dbReference type="PANTHER" id="PTHR14155:SF610">
    <property type="entry name" value="OS01G0755700 PROTEIN"/>
    <property type="match status" value="1"/>
</dbReference>